<dbReference type="PANTHER" id="PTHR12766:SF7">
    <property type="entry name" value="DEATH DOMAIN-ASSOCIATED PROTEIN 6"/>
    <property type="match status" value="1"/>
</dbReference>
<dbReference type="HOGENOM" id="CLU_1961955_0_0_1"/>
<dbReference type="AlphaFoldDB" id="T1EPE6"/>
<evidence type="ECO:0000313" key="1">
    <source>
        <dbReference type="EMBL" id="ESO13158.1"/>
    </source>
</evidence>
<sequence length="128" mass="14241">MQAPLSFLMRIFSFSIPRAVFLQQSRRGLVPDLKDNVGTGRHSSFCLCGMDDVLSVSGQNPYSIGTCQMMVGAMENYEDLIVTIFSRELSTLGFVSNFKELIKYFKPLAPSPADTFNKFTKNAPNSIV</sequence>
<dbReference type="EMBL" id="AMQM01000354">
    <property type="status" value="NOT_ANNOTATED_CDS"/>
    <property type="molecule type" value="Genomic_DNA"/>
</dbReference>
<reference evidence="1 3" key="2">
    <citation type="journal article" date="2013" name="Nature">
        <title>Insights into bilaterian evolution from three spiralian genomes.</title>
        <authorList>
            <person name="Simakov O."/>
            <person name="Marletaz F."/>
            <person name="Cho S.J."/>
            <person name="Edsinger-Gonzales E."/>
            <person name="Havlak P."/>
            <person name="Hellsten U."/>
            <person name="Kuo D.H."/>
            <person name="Larsson T."/>
            <person name="Lv J."/>
            <person name="Arendt D."/>
            <person name="Savage R."/>
            <person name="Osoegawa K."/>
            <person name="de Jong P."/>
            <person name="Grimwood J."/>
            <person name="Chapman J.A."/>
            <person name="Shapiro H."/>
            <person name="Aerts A."/>
            <person name="Otillar R.P."/>
            <person name="Terry A.Y."/>
            <person name="Boore J.L."/>
            <person name="Grigoriev I.V."/>
            <person name="Lindberg D.R."/>
            <person name="Seaver E.C."/>
            <person name="Weisblat D.A."/>
            <person name="Putnam N.H."/>
            <person name="Rokhsar D.S."/>
        </authorList>
    </citation>
    <scope>NUCLEOTIDE SEQUENCE</scope>
</reference>
<dbReference type="EMBL" id="KB095811">
    <property type="protein sequence ID" value="ESO13158.1"/>
    <property type="molecule type" value="Genomic_DNA"/>
</dbReference>
<accession>T1EPE6</accession>
<dbReference type="RefSeq" id="XP_009009878.1">
    <property type="nucleotide sequence ID" value="XM_009011630.1"/>
</dbReference>
<keyword evidence="3" id="KW-1185">Reference proteome</keyword>
<dbReference type="CTD" id="20198446"/>
<organism evidence="2 3">
    <name type="scientific">Helobdella robusta</name>
    <name type="common">Californian leech</name>
    <dbReference type="NCBI Taxonomy" id="6412"/>
    <lineage>
        <taxon>Eukaryota</taxon>
        <taxon>Metazoa</taxon>
        <taxon>Spiralia</taxon>
        <taxon>Lophotrochozoa</taxon>
        <taxon>Annelida</taxon>
        <taxon>Clitellata</taxon>
        <taxon>Hirudinea</taxon>
        <taxon>Rhynchobdellida</taxon>
        <taxon>Glossiphoniidae</taxon>
        <taxon>Helobdella</taxon>
    </lineage>
</organism>
<gene>
    <name evidence="2" type="primary">20198446</name>
    <name evidence="1" type="ORF">HELRODRAFT_159787</name>
</gene>
<reference evidence="2" key="3">
    <citation type="submission" date="2015-06" db="UniProtKB">
        <authorList>
            <consortium name="EnsemblMetazoa"/>
        </authorList>
    </citation>
    <scope>IDENTIFICATION</scope>
</reference>
<protein>
    <submittedName>
        <fullName evidence="1 2">Uncharacterized protein</fullName>
    </submittedName>
</protein>
<dbReference type="InParanoid" id="T1EPE6"/>
<dbReference type="EnsemblMetazoa" id="HelroT159787">
    <property type="protein sequence ID" value="HelroP159787"/>
    <property type="gene ID" value="HelroG159787"/>
</dbReference>
<name>T1EPE6_HELRO</name>
<proteinExistence type="predicted"/>
<reference evidence="3" key="1">
    <citation type="submission" date="2012-12" db="EMBL/GenBank/DDBJ databases">
        <authorList>
            <person name="Hellsten U."/>
            <person name="Grimwood J."/>
            <person name="Chapman J.A."/>
            <person name="Shapiro H."/>
            <person name="Aerts A."/>
            <person name="Otillar R.P."/>
            <person name="Terry A.Y."/>
            <person name="Boore J.L."/>
            <person name="Simakov O."/>
            <person name="Marletaz F."/>
            <person name="Cho S.-J."/>
            <person name="Edsinger-Gonzales E."/>
            <person name="Havlak P."/>
            <person name="Kuo D.-H."/>
            <person name="Larsson T."/>
            <person name="Lv J."/>
            <person name="Arendt D."/>
            <person name="Savage R."/>
            <person name="Osoegawa K."/>
            <person name="de Jong P."/>
            <person name="Lindberg D.R."/>
            <person name="Seaver E.C."/>
            <person name="Weisblat D.A."/>
            <person name="Putnam N.H."/>
            <person name="Grigoriev I.V."/>
            <person name="Rokhsar D.S."/>
        </authorList>
    </citation>
    <scope>NUCLEOTIDE SEQUENCE</scope>
</reference>
<dbReference type="PANTHER" id="PTHR12766">
    <property type="entry name" value="DEATH DOMAIN-ASSOCIATED PROTEIN 6 DAXX"/>
    <property type="match status" value="1"/>
</dbReference>
<evidence type="ECO:0000313" key="3">
    <source>
        <dbReference type="Proteomes" id="UP000015101"/>
    </source>
</evidence>
<evidence type="ECO:0000313" key="2">
    <source>
        <dbReference type="EnsemblMetazoa" id="HelroP159787"/>
    </source>
</evidence>
<dbReference type="KEGG" id="hro:HELRODRAFT_159787"/>
<dbReference type="GeneID" id="20198446"/>
<dbReference type="Proteomes" id="UP000015101">
    <property type="component" value="Unassembled WGS sequence"/>
</dbReference>